<keyword evidence="3" id="KW-1185">Reference proteome</keyword>
<name>A0A9P7EGL1_9AGAM</name>
<dbReference type="GeneID" id="64626661"/>
<proteinExistence type="predicted"/>
<dbReference type="EMBL" id="JABBWG010000008">
    <property type="protein sequence ID" value="KAG1820600.1"/>
    <property type="molecule type" value="Genomic_DNA"/>
</dbReference>
<evidence type="ECO:0000313" key="2">
    <source>
        <dbReference type="EMBL" id="KAG1820600.1"/>
    </source>
</evidence>
<evidence type="ECO:0000256" key="1">
    <source>
        <dbReference type="SAM" id="MobiDB-lite"/>
    </source>
</evidence>
<comment type="caution">
    <text evidence="2">The sequence shown here is derived from an EMBL/GenBank/DDBJ whole genome shotgun (WGS) entry which is preliminary data.</text>
</comment>
<reference evidence="2" key="1">
    <citation type="journal article" date="2020" name="New Phytol.">
        <title>Comparative genomics reveals dynamic genome evolution in host specialist ectomycorrhizal fungi.</title>
        <authorList>
            <person name="Lofgren L.A."/>
            <person name="Nguyen N.H."/>
            <person name="Vilgalys R."/>
            <person name="Ruytinx J."/>
            <person name="Liao H.L."/>
            <person name="Branco S."/>
            <person name="Kuo A."/>
            <person name="LaButti K."/>
            <person name="Lipzen A."/>
            <person name="Andreopoulos W."/>
            <person name="Pangilinan J."/>
            <person name="Riley R."/>
            <person name="Hundley H."/>
            <person name="Na H."/>
            <person name="Barry K."/>
            <person name="Grigoriev I.V."/>
            <person name="Stajich J.E."/>
            <person name="Kennedy P.G."/>
        </authorList>
    </citation>
    <scope>NUCLEOTIDE SEQUENCE</scope>
    <source>
        <strain evidence="2">MN1</strain>
    </source>
</reference>
<protein>
    <submittedName>
        <fullName evidence="2">Uncharacterized protein</fullName>
    </submittedName>
</protein>
<organism evidence="2 3">
    <name type="scientific">Suillus subaureus</name>
    <dbReference type="NCBI Taxonomy" id="48587"/>
    <lineage>
        <taxon>Eukaryota</taxon>
        <taxon>Fungi</taxon>
        <taxon>Dikarya</taxon>
        <taxon>Basidiomycota</taxon>
        <taxon>Agaricomycotina</taxon>
        <taxon>Agaricomycetes</taxon>
        <taxon>Agaricomycetidae</taxon>
        <taxon>Boletales</taxon>
        <taxon>Suillineae</taxon>
        <taxon>Suillaceae</taxon>
        <taxon>Suillus</taxon>
    </lineage>
</organism>
<evidence type="ECO:0000313" key="3">
    <source>
        <dbReference type="Proteomes" id="UP000807769"/>
    </source>
</evidence>
<dbReference type="AlphaFoldDB" id="A0A9P7EGL1"/>
<sequence>MYGKFTRSALFFVGPLPSFSLVSHNMETGSERLGTSLKWCQGLPCIAILVTLTYSSAVNSQTNAGHAPQYAGNIGQSKGGTEWRRRENKRWCVTREAAARANKRVWQEGLQAMRKVARNKKGGGKTREVARNERGRWRACEQGKKWYCMESKRLMTLWVEYDVDLPVVSDHASVYILTTGIHHLQLLTQSHSTRCFGMFERNGDNALILTSSAAMSDSFRRSTMFRRRDIHFNDWSMIQGNIPFEGMHMNLPGALLHTEGASKIYQANEYMVVVTQNSPPYRHCDGITTNLLLFVKPTVFMGLMTWILRTSPVGYKLVNFD</sequence>
<dbReference type="RefSeq" id="XP_041195871.1">
    <property type="nucleotide sequence ID" value="XM_041332644.1"/>
</dbReference>
<dbReference type="Proteomes" id="UP000807769">
    <property type="component" value="Unassembled WGS sequence"/>
</dbReference>
<gene>
    <name evidence="2" type="ORF">BJ212DRAFT_1297959</name>
</gene>
<accession>A0A9P7EGL1</accession>
<feature type="region of interest" description="Disordered" evidence="1">
    <location>
        <begin position="63"/>
        <end position="82"/>
    </location>
</feature>